<dbReference type="AlphaFoldDB" id="A0A1H1Y8T2"/>
<gene>
    <name evidence="2" type="ORF">SAMN05444158_4686</name>
</gene>
<keyword evidence="1" id="KW-0812">Transmembrane</keyword>
<proteinExistence type="predicted"/>
<keyword evidence="1" id="KW-0472">Membrane</keyword>
<name>A0A1H1Y8T2_9BRAD</name>
<dbReference type="EMBL" id="LT629750">
    <property type="protein sequence ID" value="SDT17785.1"/>
    <property type="molecule type" value="Genomic_DNA"/>
</dbReference>
<evidence type="ECO:0000256" key="1">
    <source>
        <dbReference type="SAM" id="Phobius"/>
    </source>
</evidence>
<keyword evidence="3" id="KW-1185">Reference proteome</keyword>
<feature type="transmembrane region" description="Helical" evidence="1">
    <location>
        <begin position="34"/>
        <end position="51"/>
    </location>
</feature>
<keyword evidence="1" id="KW-1133">Transmembrane helix</keyword>
<reference evidence="3" key="1">
    <citation type="submission" date="2016-10" db="EMBL/GenBank/DDBJ databases">
        <authorList>
            <person name="Varghese N."/>
            <person name="Submissions S."/>
        </authorList>
    </citation>
    <scope>NUCLEOTIDE SEQUENCE [LARGE SCALE GENOMIC DNA]</scope>
    <source>
        <strain evidence="3">GAS369</strain>
    </source>
</reference>
<accession>A0A1H1Y8T2</accession>
<protein>
    <submittedName>
        <fullName evidence="2">Uncharacterized protein</fullName>
    </submittedName>
</protein>
<feature type="transmembrane region" description="Helical" evidence="1">
    <location>
        <begin position="57"/>
        <end position="79"/>
    </location>
</feature>
<evidence type="ECO:0000313" key="2">
    <source>
        <dbReference type="EMBL" id="SDT17785.1"/>
    </source>
</evidence>
<organism evidence="2 3">
    <name type="scientific">Bradyrhizobium canariense</name>
    <dbReference type="NCBI Taxonomy" id="255045"/>
    <lineage>
        <taxon>Bacteria</taxon>
        <taxon>Pseudomonadati</taxon>
        <taxon>Pseudomonadota</taxon>
        <taxon>Alphaproteobacteria</taxon>
        <taxon>Hyphomicrobiales</taxon>
        <taxon>Nitrobacteraceae</taxon>
        <taxon>Bradyrhizobium</taxon>
    </lineage>
</organism>
<dbReference type="Proteomes" id="UP000243904">
    <property type="component" value="Chromosome I"/>
</dbReference>
<dbReference type="RefSeq" id="WP_146688983.1">
    <property type="nucleotide sequence ID" value="NZ_LT629750.1"/>
</dbReference>
<sequence length="121" mass="12744">MVGTSVKQILEAVGVSESSLDGVRLAQGVVGKSSYVAGVALLALLVVAYSLRDSGYLLAVACFIVVLFFGYFAGVLWFANKHPDMALLEGAELVKWRQIEMAAKGQPALPNATQQVIGGES</sequence>
<evidence type="ECO:0000313" key="3">
    <source>
        <dbReference type="Proteomes" id="UP000243904"/>
    </source>
</evidence>